<proteinExistence type="predicted"/>
<sequence>MGFLETVSSMMVNNLINKGSLSHDVSIMEPKICFTASLEYFSVSFLGVDEICSTGILSPQHNHHMFVCVDWHICCSRQDPLGTRAS</sequence>
<protein>
    <submittedName>
        <fullName evidence="1">Uncharacterized protein</fullName>
    </submittedName>
</protein>
<reference evidence="1" key="2">
    <citation type="journal article" date="2015" name="Data Brief">
        <title>Shoot transcriptome of the giant reed, Arundo donax.</title>
        <authorList>
            <person name="Barrero R.A."/>
            <person name="Guerrero F.D."/>
            <person name="Moolhuijzen P."/>
            <person name="Goolsby J.A."/>
            <person name="Tidwell J."/>
            <person name="Bellgard S.E."/>
            <person name="Bellgard M.I."/>
        </authorList>
    </citation>
    <scope>NUCLEOTIDE SEQUENCE</scope>
    <source>
        <tissue evidence="1">Shoot tissue taken approximately 20 cm above the soil surface</tissue>
    </source>
</reference>
<reference evidence="1" key="1">
    <citation type="submission" date="2014-09" db="EMBL/GenBank/DDBJ databases">
        <authorList>
            <person name="Magalhaes I.L.F."/>
            <person name="Oliveira U."/>
            <person name="Santos F.R."/>
            <person name="Vidigal T.H.D.A."/>
            <person name="Brescovit A.D."/>
            <person name="Santos A.J."/>
        </authorList>
    </citation>
    <scope>NUCLEOTIDE SEQUENCE</scope>
    <source>
        <tissue evidence="1">Shoot tissue taken approximately 20 cm above the soil surface</tissue>
    </source>
</reference>
<organism evidence="1">
    <name type="scientific">Arundo donax</name>
    <name type="common">Giant reed</name>
    <name type="synonym">Donax arundinaceus</name>
    <dbReference type="NCBI Taxonomy" id="35708"/>
    <lineage>
        <taxon>Eukaryota</taxon>
        <taxon>Viridiplantae</taxon>
        <taxon>Streptophyta</taxon>
        <taxon>Embryophyta</taxon>
        <taxon>Tracheophyta</taxon>
        <taxon>Spermatophyta</taxon>
        <taxon>Magnoliopsida</taxon>
        <taxon>Liliopsida</taxon>
        <taxon>Poales</taxon>
        <taxon>Poaceae</taxon>
        <taxon>PACMAD clade</taxon>
        <taxon>Arundinoideae</taxon>
        <taxon>Arundineae</taxon>
        <taxon>Arundo</taxon>
    </lineage>
</organism>
<accession>A0A0A9DHV7</accession>
<dbReference type="EMBL" id="GBRH01214523">
    <property type="protein sequence ID" value="JAD83372.1"/>
    <property type="molecule type" value="Transcribed_RNA"/>
</dbReference>
<evidence type="ECO:0000313" key="1">
    <source>
        <dbReference type="EMBL" id="JAD83372.1"/>
    </source>
</evidence>
<dbReference type="AlphaFoldDB" id="A0A0A9DHV7"/>
<name>A0A0A9DHV7_ARUDO</name>